<dbReference type="InterPro" id="IPR018337">
    <property type="entry name" value="Cell_wall/Cho-bd_repeat"/>
</dbReference>
<reference evidence="2 3" key="1">
    <citation type="submission" date="2015-02" db="EMBL/GenBank/DDBJ databases">
        <title>Draft genome sequence of Lactobacillus collinoides CUPV2371 isolated from a natural cider, the first genome sequence of a strain of this species.</title>
        <authorList>
            <person name="Puertas A.I."/>
            <person name="Spano G."/>
            <person name="Capozzi V."/>
            <person name="Lamontanara A."/>
            <person name="Orru L."/>
            <person name="Duenas M.T."/>
        </authorList>
    </citation>
    <scope>NUCLEOTIDE SEQUENCE [LARGE SCALE GENOMIC DNA]</scope>
    <source>
        <strain evidence="2 3">237</strain>
    </source>
</reference>
<dbReference type="PATRIC" id="fig|33960.6.peg.483"/>
<evidence type="ECO:0000256" key="1">
    <source>
        <dbReference type="ARBA" id="ARBA00022737"/>
    </source>
</evidence>
<dbReference type="SUPFAM" id="SSF69360">
    <property type="entry name" value="Cell wall binding repeat"/>
    <property type="match status" value="1"/>
</dbReference>
<dbReference type="AlphaFoldDB" id="A0A161XQN3"/>
<accession>A0A161XQN3</accession>
<keyword evidence="1" id="KW-0677">Repeat</keyword>
<evidence type="ECO:0000313" key="2">
    <source>
        <dbReference type="EMBL" id="KZL35607.1"/>
    </source>
</evidence>
<name>A0A161XQN3_SECCO</name>
<dbReference type="Gene3D" id="2.10.270.10">
    <property type="entry name" value="Cholin Binding"/>
    <property type="match status" value="1"/>
</dbReference>
<sequence>MLKNDFGKLPNGSWVYLNNNGDAVTGEQTIRGKKMCFMSDGIQVKGKSALGNDGKYHYYDANSGIRLS</sequence>
<dbReference type="Pfam" id="PF19127">
    <property type="entry name" value="Choline_bind_3"/>
    <property type="match status" value="1"/>
</dbReference>
<dbReference type="EMBL" id="JYDC01000122">
    <property type="protein sequence ID" value="KZL35607.1"/>
    <property type="molecule type" value="Genomic_DNA"/>
</dbReference>
<dbReference type="Proteomes" id="UP000076480">
    <property type="component" value="Unassembled WGS sequence"/>
</dbReference>
<keyword evidence="3" id="KW-1185">Reference proteome</keyword>
<organism evidence="2 3">
    <name type="scientific">Secundilactobacillus collinoides</name>
    <name type="common">Lactobacillus collinoides</name>
    <dbReference type="NCBI Taxonomy" id="33960"/>
    <lineage>
        <taxon>Bacteria</taxon>
        <taxon>Bacillati</taxon>
        <taxon>Bacillota</taxon>
        <taxon>Bacilli</taxon>
        <taxon>Lactobacillales</taxon>
        <taxon>Lactobacillaceae</taxon>
        <taxon>Secundilactobacillus</taxon>
    </lineage>
</organism>
<protein>
    <submittedName>
        <fullName evidence="2">Uncharacterized protein</fullName>
    </submittedName>
</protein>
<evidence type="ECO:0000313" key="3">
    <source>
        <dbReference type="Proteomes" id="UP000076480"/>
    </source>
</evidence>
<proteinExistence type="predicted"/>
<gene>
    <name evidence="2" type="ORF">TY91_16355</name>
</gene>
<comment type="caution">
    <text evidence="2">The sequence shown here is derived from an EMBL/GenBank/DDBJ whole genome shotgun (WGS) entry which is preliminary data.</text>
</comment>